<keyword evidence="6 7" id="KW-0472">Membrane</keyword>
<feature type="domain" description="ABC transmembrane type-1" evidence="8">
    <location>
        <begin position="110"/>
        <end position="300"/>
    </location>
</feature>
<dbReference type="CDD" id="cd06261">
    <property type="entry name" value="TM_PBP2"/>
    <property type="match status" value="1"/>
</dbReference>
<dbReference type="Pfam" id="PF00528">
    <property type="entry name" value="BPD_transp_1"/>
    <property type="match status" value="1"/>
</dbReference>
<dbReference type="InterPro" id="IPR035906">
    <property type="entry name" value="MetI-like_sf"/>
</dbReference>
<dbReference type="PROSITE" id="PS50928">
    <property type="entry name" value="ABC_TM1"/>
    <property type="match status" value="1"/>
</dbReference>
<dbReference type="RefSeq" id="WP_208428868.1">
    <property type="nucleotide sequence ID" value="NZ_JAEPRJ010000001.1"/>
</dbReference>
<evidence type="ECO:0000313" key="10">
    <source>
        <dbReference type="Proteomes" id="UP000604730"/>
    </source>
</evidence>
<reference evidence="9 10" key="1">
    <citation type="submission" date="2021-01" db="EMBL/GenBank/DDBJ databases">
        <title>Isolation and description of Catonella massiliensis sp. nov., a novel Catonella species, isolated from a stable periodontitis subject.</title>
        <authorList>
            <person name="Antezack A."/>
            <person name="Boxberger M."/>
            <person name="La Scola B."/>
            <person name="Monnet-Corti V."/>
        </authorList>
    </citation>
    <scope>NUCLEOTIDE SEQUENCE [LARGE SCALE GENOMIC DNA]</scope>
    <source>
        <strain evidence="9 10">Marseille-Q4567</strain>
    </source>
</reference>
<keyword evidence="2 7" id="KW-0813">Transport</keyword>
<sequence>MDSRDKVRYEEIDSSKFKLIGADNKSSEFIARPVVTYWSDAWRRFRANKAAMVAFVILILLTVMVIIGPIISGYSFKEAVGEPNQFPSAKFWFGTDEIGRDLFTRLWKGGRISIFIGIVGALISTVIGSIYGAVSAYAGGKVDVVMMRIVEILSSIPYLLLVIVLRLVLKSNGLGTLILAMTITGWCGLARLVRGQILSLKRKDFIMAADVLGVSKSDIVVRHLIPNTINVILVSISFDIPGYIFGEAFLSYLGLGVQAPNTSWGAMAASAQQVFQFYPYQLIFPALLIGLTMLAFTLLGDGLRDALDPNLRQ</sequence>
<keyword evidence="10" id="KW-1185">Reference proteome</keyword>
<dbReference type="PANTHER" id="PTHR43386:SF22">
    <property type="entry name" value="OLIGOPEPTIDE TRANSPORT SYSTEM PERMEASE PROTEIN OPPC"/>
    <property type="match status" value="1"/>
</dbReference>
<dbReference type="PANTHER" id="PTHR43386">
    <property type="entry name" value="OLIGOPEPTIDE TRANSPORT SYSTEM PERMEASE PROTEIN APPC"/>
    <property type="match status" value="1"/>
</dbReference>
<dbReference type="Gene3D" id="1.10.3720.10">
    <property type="entry name" value="MetI-like"/>
    <property type="match status" value="1"/>
</dbReference>
<feature type="transmembrane region" description="Helical" evidence="7">
    <location>
        <begin position="112"/>
        <end position="137"/>
    </location>
</feature>
<keyword evidence="5 7" id="KW-1133">Transmembrane helix</keyword>
<evidence type="ECO:0000313" key="9">
    <source>
        <dbReference type="EMBL" id="MBK5897380.1"/>
    </source>
</evidence>
<keyword evidence="3" id="KW-1003">Cell membrane</keyword>
<evidence type="ECO:0000256" key="7">
    <source>
        <dbReference type="RuleBase" id="RU363032"/>
    </source>
</evidence>
<feature type="transmembrane region" description="Helical" evidence="7">
    <location>
        <begin position="277"/>
        <end position="299"/>
    </location>
</feature>
<protein>
    <submittedName>
        <fullName evidence="9">ABC transporter permease</fullName>
    </submittedName>
</protein>
<comment type="similarity">
    <text evidence="7">Belongs to the binding-protein-dependent transport system permease family.</text>
</comment>
<dbReference type="Proteomes" id="UP000604730">
    <property type="component" value="Unassembled WGS sequence"/>
</dbReference>
<dbReference type="EMBL" id="JAEPRJ010000001">
    <property type="protein sequence ID" value="MBK5897380.1"/>
    <property type="molecule type" value="Genomic_DNA"/>
</dbReference>
<evidence type="ECO:0000259" key="8">
    <source>
        <dbReference type="PROSITE" id="PS50928"/>
    </source>
</evidence>
<evidence type="ECO:0000256" key="6">
    <source>
        <dbReference type="ARBA" id="ARBA00023136"/>
    </source>
</evidence>
<proteinExistence type="inferred from homology"/>
<dbReference type="SUPFAM" id="SSF161098">
    <property type="entry name" value="MetI-like"/>
    <property type="match status" value="1"/>
</dbReference>
<evidence type="ECO:0000256" key="5">
    <source>
        <dbReference type="ARBA" id="ARBA00022989"/>
    </source>
</evidence>
<dbReference type="Pfam" id="PF12911">
    <property type="entry name" value="OppC_N"/>
    <property type="match status" value="1"/>
</dbReference>
<evidence type="ECO:0000256" key="4">
    <source>
        <dbReference type="ARBA" id="ARBA00022692"/>
    </source>
</evidence>
<evidence type="ECO:0000256" key="3">
    <source>
        <dbReference type="ARBA" id="ARBA00022475"/>
    </source>
</evidence>
<keyword evidence="4 7" id="KW-0812">Transmembrane</keyword>
<organism evidence="9 10">
    <name type="scientific">Catonella massiliensis</name>
    <dbReference type="NCBI Taxonomy" id="2799636"/>
    <lineage>
        <taxon>Bacteria</taxon>
        <taxon>Bacillati</taxon>
        <taxon>Bacillota</taxon>
        <taxon>Clostridia</taxon>
        <taxon>Lachnospirales</taxon>
        <taxon>Lachnospiraceae</taxon>
        <taxon>Catonella</taxon>
    </lineage>
</organism>
<name>A0ABS1IZQ5_9FIRM</name>
<feature type="transmembrane region" description="Helical" evidence="7">
    <location>
        <begin position="174"/>
        <end position="193"/>
    </location>
</feature>
<comment type="caution">
    <text evidence="9">The sequence shown here is derived from an EMBL/GenBank/DDBJ whole genome shotgun (WGS) entry which is preliminary data.</text>
</comment>
<dbReference type="InterPro" id="IPR000515">
    <property type="entry name" value="MetI-like"/>
</dbReference>
<accession>A0ABS1IZQ5</accession>
<evidence type="ECO:0000256" key="2">
    <source>
        <dbReference type="ARBA" id="ARBA00022448"/>
    </source>
</evidence>
<dbReference type="InterPro" id="IPR025966">
    <property type="entry name" value="OppC_N"/>
</dbReference>
<evidence type="ECO:0000256" key="1">
    <source>
        <dbReference type="ARBA" id="ARBA00004651"/>
    </source>
</evidence>
<feature type="transmembrane region" description="Helical" evidence="7">
    <location>
        <begin position="50"/>
        <end position="71"/>
    </location>
</feature>
<gene>
    <name evidence="9" type="ORF">JJN12_06185</name>
</gene>
<dbReference type="InterPro" id="IPR050366">
    <property type="entry name" value="BP-dependent_transpt_permease"/>
</dbReference>
<feature type="transmembrane region" description="Helical" evidence="7">
    <location>
        <begin position="149"/>
        <end position="168"/>
    </location>
</feature>
<comment type="subcellular location">
    <subcellularLocation>
        <location evidence="1 7">Cell membrane</location>
        <topology evidence="1 7">Multi-pass membrane protein</topology>
    </subcellularLocation>
</comment>